<dbReference type="InterPro" id="IPR013024">
    <property type="entry name" value="GGCT-like"/>
</dbReference>
<dbReference type="InterPro" id="IPR009288">
    <property type="entry name" value="AIG2-like_dom"/>
</dbReference>
<accession>A0ABV8XQH3</accession>
<name>A0ABV8XQH3_9DEIO</name>
<feature type="domain" description="Gamma-glutamylcyclotransferase AIG2-like" evidence="3">
    <location>
        <begin position="8"/>
        <end position="136"/>
    </location>
</feature>
<protein>
    <recommendedName>
        <fullName evidence="2">Putative gamma-glutamylcyclotransferase</fullName>
    </recommendedName>
</protein>
<comment type="caution">
    <text evidence="4">The sequence shown here is derived from an EMBL/GenBank/DDBJ whole genome shotgun (WGS) entry which is preliminary data.</text>
</comment>
<dbReference type="Gene3D" id="3.10.490.10">
    <property type="entry name" value="Gamma-glutamyl cyclotransferase-like"/>
    <property type="match status" value="1"/>
</dbReference>
<dbReference type="InterPro" id="IPR036568">
    <property type="entry name" value="GGCT-like_sf"/>
</dbReference>
<keyword evidence="5" id="KW-1185">Reference proteome</keyword>
<evidence type="ECO:0000256" key="1">
    <source>
        <dbReference type="ARBA" id="ARBA00022679"/>
    </source>
</evidence>
<gene>
    <name evidence="4" type="ORF">ACFOZ9_11365</name>
</gene>
<dbReference type="Pfam" id="PF06094">
    <property type="entry name" value="GGACT"/>
    <property type="match status" value="1"/>
</dbReference>
<keyword evidence="1 4" id="KW-0808">Transferase</keyword>
<evidence type="ECO:0000259" key="3">
    <source>
        <dbReference type="Pfam" id="PF06094"/>
    </source>
</evidence>
<dbReference type="GO" id="GO:0016746">
    <property type="term" value="F:acyltransferase activity"/>
    <property type="evidence" value="ECO:0007669"/>
    <property type="project" value="UniProtKB-KW"/>
</dbReference>
<reference evidence="5" key="1">
    <citation type="journal article" date="2019" name="Int. J. Syst. Evol. Microbiol.">
        <title>The Global Catalogue of Microorganisms (GCM) 10K type strain sequencing project: providing services to taxonomists for standard genome sequencing and annotation.</title>
        <authorList>
            <consortium name="The Broad Institute Genomics Platform"/>
            <consortium name="The Broad Institute Genome Sequencing Center for Infectious Disease"/>
            <person name="Wu L."/>
            <person name="Ma J."/>
        </authorList>
    </citation>
    <scope>NUCLEOTIDE SEQUENCE [LARGE SCALE GENOMIC DNA]</scope>
    <source>
        <strain evidence="5">CCUG 56029</strain>
    </source>
</reference>
<evidence type="ECO:0000313" key="5">
    <source>
        <dbReference type="Proteomes" id="UP001595998"/>
    </source>
</evidence>
<dbReference type="RefSeq" id="WP_380039662.1">
    <property type="nucleotide sequence ID" value="NZ_JBHSEH010000012.1"/>
</dbReference>
<evidence type="ECO:0000313" key="4">
    <source>
        <dbReference type="EMBL" id="MFC4426807.1"/>
    </source>
</evidence>
<dbReference type="PANTHER" id="PTHR31544">
    <property type="entry name" value="AIG2-LIKE PROTEIN D"/>
    <property type="match status" value="1"/>
</dbReference>
<dbReference type="InterPro" id="IPR045038">
    <property type="entry name" value="AIG2-like"/>
</dbReference>
<proteinExistence type="predicted"/>
<organism evidence="4 5">
    <name type="scientific">Deinococcus navajonensis</name>
    <dbReference type="NCBI Taxonomy" id="309884"/>
    <lineage>
        <taxon>Bacteria</taxon>
        <taxon>Thermotogati</taxon>
        <taxon>Deinococcota</taxon>
        <taxon>Deinococci</taxon>
        <taxon>Deinococcales</taxon>
        <taxon>Deinococcaceae</taxon>
        <taxon>Deinococcus</taxon>
    </lineage>
</organism>
<sequence>MPGTPTTVFVYGTLMPGERNAGVAAQGGPFAARPARLSGYRLLHLHPEGYPALVPGEPYEEVRGHALTYEPAAWAGALPFLDALEGLHESPPLYTRQQVPLTLEGGEQQAAWVYLYARAARLRGPGVVHLPGGDWTVQPGRQRPRPGDR</sequence>
<dbReference type="PANTHER" id="PTHR31544:SF2">
    <property type="entry name" value="AIG2-LIKE PROTEIN D"/>
    <property type="match status" value="1"/>
</dbReference>
<dbReference type="EMBL" id="JBHSEH010000012">
    <property type="protein sequence ID" value="MFC4426807.1"/>
    <property type="molecule type" value="Genomic_DNA"/>
</dbReference>
<evidence type="ECO:0000256" key="2">
    <source>
        <dbReference type="ARBA" id="ARBA00030602"/>
    </source>
</evidence>
<keyword evidence="4" id="KW-0012">Acyltransferase</keyword>
<dbReference type="Proteomes" id="UP001595998">
    <property type="component" value="Unassembled WGS sequence"/>
</dbReference>
<dbReference type="SUPFAM" id="SSF110857">
    <property type="entry name" value="Gamma-glutamyl cyclotransferase-like"/>
    <property type="match status" value="1"/>
</dbReference>
<dbReference type="CDD" id="cd06661">
    <property type="entry name" value="GGCT_like"/>
    <property type="match status" value="1"/>
</dbReference>